<dbReference type="RefSeq" id="WP_012860737.1">
    <property type="nucleotide sequence ID" value="NC_013517.1"/>
</dbReference>
<gene>
    <name evidence="1" type="ordered locus">Sterm_1274</name>
    <name evidence="2" type="ordered locus">Sterm_3889</name>
</gene>
<reference evidence="3" key="1">
    <citation type="submission" date="2009-09" db="EMBL/GenBank/DDBJ databases">
        <title>The complete chromosome of Sebaldella termitidis ATCC 33386.</title>
        <authorList>
            <consortium name="US DOE Joint Genome Institute (JGI-PGF)"/>
            <person name="Lucas S."/>
            <person name="Copeland A."/>
            <person name="Lapidus A."/>
            <person name="Glavina del Rio T."/>
            <person name="Dalin E."/>
            <person name="Tice H."/>
            <person name="Bruce D."/>
            <person name="Goodwin L."/>
            <person name="Pitluck S."/>
            <person name="Kyrpides N."/>
            <person name="Mavromatis K."/>
            <person name="Ivanova N."/>
            <person name="Mikhailova N."/>
            <person name="Sims D."/>
            <person name="Meincke L."/>
            <person name="Brettin T."/>
            <person name="Detter J.C."/>
            <person name="Han C."/>
            <person name="Larimer F."/>
            <person name="Land M."/>
            <person name="Hauser L."/>
            <person name="Markowitz V."/>
            <person name="Cheng J.F."/>
            <person name="Hugenholtz P."/>
            <person name="Woyke T."/>
            <person name="Wu D."/>
            <person name="Eisen J.A."/>
        </authorList>
    </citation>
    <scope>NUCLEOTIDE SEQUENCE [LARGE SCALE GENOMIC DNA]</scope>
    <source>
        <strain evidence="3">ATCC 33386 / NCTC 11300</strain>
    </source>
</reference>
<organism evidence="2 3">
    <name type="scientific">Sebaldella termitidis (strain ATCC 33386 / NCTC 11300)</name>
    <dbReference type="NCBI Taxonomy" id="526218"/>
    <lineage>
        <taxon>Bacteria</taxon>
        <taxon>Fusobacteriati</taxon>
        <taxon>Fusobacteriota</taxon>
        <taxon>Fusobacteriia</taxon>
        <taxon>Fusobacteriales</taxon>
        <taxon>Leptotrichiaceae</taxon>
        <taxon>Sebaldella</taxon>
    </lineage>
</organism>
<name>D1AG97_SEBTE</name>
<evidence type="ECO:0000313" key="3">
    <source>
        <dbReference type="Proteomes" id="UP000000845"/>
    </source>
</evidence>
<proteinExistence type="predicted"/>
<dbReference type="EMBL" id="CP001739">
    <property type="protein sequence ID" value="ACZ08141.1"/>
    <property type="molecule type" value="Genomic_DNA"/>
</dbReference>
<dbReference type="KEGG" id="str:Sterm_3889"/>
<dbReference type="EMBL" id="CP001739">
    <property type="protein sequence ID" value="ACZ10723.1"/>
    <property type="molecule type" value="Genomic_DNA"/>
</dbReference>
<sequence>MSIKDDINKGFTVGDVTTANYDSEAKIKVKEYYELDKLERSKLLELAGQVDIELAKRDIKIEELEEKIDNSSGGNTGGGMYTYYPPKEMGYYVLYKKVIPKSEIDEKCLLTLDKYNALSGYEKFNVDSSLEELGFELPVTLEKVKAYITGKPTGYGAKNLMYICMLFSECIELSTNLNIEYYKTDFKSSYITETMEYYKLFLPKLTVFIGENKELIISEREAMGKWSRIDGNRTPMYNTSACPMMVRYNFNETGDCEISVVCNADYSSNYVLRANVEAELIGSQTYSFRYLIPITDFNVTIIFHNSVLSYIPVNLDYYLSDIEVDKIRLLSFKNSVGNQVNEVNIQFMVLEDITITADSYSDKRIKVLKNLNFRNIEGKKEIILISGSETVKAELTYSELTIIVPKGETITLKKNNSYVYKGSVINTLQ</sequence>
<evidence type="ECO:0000313" key="1">
    <source>
        <dbReference type="EMBL" id="ACZ08141.1"/>
    </source>
</evidence>
<dbReference type="Proteomes" id="UP000000845">
    <property type="component" value="Chromosome"/>
</dbReference>
<evidence type="ECO:0000313" key="2">
    <source>
        <dbReference type="EMBL" id="ACZ10723.1"/>
    </source>
</evidence>
<dbReference type="STRING" id="526218.Sterm_1274"/>
<accession>D1AG97</accession>
<dbReference type="HOGENOM" id="CLU_626838_0_0_0"/>
<dbReference type="KEGG" id="str:Sterm_1274"/>
<dbReference type="AlphaFoldDB" id="D1AG97"/>
<keyword evidence="3" id="KW-1185">Reference proteome</keyword>
<reference evidence="2 3" key="2">
    <citation type="journal article" date="2010" name="Stand. Genomic Sci.">
        <title>Complete genome sequence of Sebaldella termitidis type strain (NCTC 11300).</title>
        <authorList>
            <person name="Harmon-Smith M."/>
            <person name="Celia L."/>
            <person name="Chertkov O."/>
            <person name="Lapidus A."/>
            <person name="Copeland A."/>
            <person name="Glavina Del Rio T."/>
            <person name="Nolan M."/>
            <person name="Lucas S."/>
            <person name="Tice H."/>
            <person name="Cheng J.F."/>
            <person name="Han C."/>
            <person name="Detter J.C."/>
            <person name="Bruce D."/>
            <person name="Goodwin L."/>
            <person name="Pitluck S."/>
            <person name="Pati A."/>
            <person name="Liolios K."/>
            <person name="Ivanova N."/>
            <person name="Mavromatis K."/>
            <person name="Mikhailova N."/>
            <person name="Chen A."/>
            <person name="Palaniappan K."/>
            <person name="Land M."/>
            <person name="Hauser L."/>
            <person name="Chang Y.J."/>
            <person name="Jeffries C.D."/>
            <person name="Brettin T."/>
            <person name="Goker M."/>
            <person name="Beck B."/>
            <person name="Bristow J."/>
            <person name="Eisen J.A."/>
            <person name="Markowitz V."/>
            <person name="Hugenholtz P."/>
            <person name="Kyrpides N.C."/>
            <person name="Klenk H.P."/>
            <person name="Chen F."/>
        </authorList>
    </citation>
    <scope>NUCLEOTIDE SEQUENCE [LARGE SCALE GENOMIC DNA]</scope>
    <source>
        <strain evidence="2">ATCC 33386</strain>
        <strain evidence="3">ATCC 33386 / NCTC 11300</strain>
    </source>
</reference>
<protein>
    <submittedName>
        <fullName evidence="2">Uncharacterized protein</fullName>
    </submittedName>
</protein>